<dbReference type="Proteomes" id="UP001373714">
    <property type="component" value="Unassembled WGS sequence"/>
</dbReference>
<dbReference type="AlphaFoldDB" id="A0AAV9V277"/>
<dbReference type="InterPro" id="IPR021102">
    <property type="entry name" value="PNGase_A"/>
</dbReference>
<proteinExistence type="predicted"/>
<keyword evidence="3" id="KW-1185">Reference proteome</keyword>
<reference evidence="2 3" key="1">
    <citation type="submission" date="2019-10" db="EMBL/GenBank/DDBJ databases">
        <authorList>
            <person name="Palmer J.M."/>
        </authorList>
    </citation>
    <scope>NUCLEOTIDE SEQUENCE [LARGE SCALE GENOMIC DNA]</scope>
    <source>
        <strain evidence="2 3">TWF730</strain>
    </source>
</reference>
<evidence type="ECO:0000313" key="2">
    <source>
        <dbReference type="EMBL" id="KAK6353977.1"/>
    </source>
</evidence>
<sequence>MAHRRTLPRGFGLYQATTWGLVLLPILSLGFQASYPEQYQILPSVDEGLTEFFQLYKPPLVPLSNTTSPHDDFSGEACSSSVLQHEFINSYGKPGVAQYTPPPSSCEWNTVYFHLYTTSKGRQYDRLAFLFFDDTEIWRTSTAEPIPSGISFQYTKDVTKFSTLLRKNGTIIFDMGNMVTDILTGTFTVTLTAHYFNLDLPPQQKVADVIVPISRMQGSNGQPSHFTLPNDIAETSISVPKNVKAAKLSIIASGNAEEEFWYTNVPEELVDSFPDNTLLGHSPYREVQVYVDGIMVDAIVPVPTVYTGGINPGLWKPIVCPHAYDLWEADIDITPFVAGKTSAVVELRVEGLHSVGSRPEIGGGIGQNWYVSGRAFFWTDPEAPEIDASQYSVEVSQEVSVSWTIDGTGDSRFVNYQTSVRRKTLISRDSPGGRLWWQRYQTYVVDGTFYANGNNQTLQADTHAAESYKLEQETRVFPGSQIFQGSGWAPLRELGFFFHMDLDFVPYADKSFFLHGKVKSSYLNHGPESTLLTDKSMFSLNSLSRKLLGLNEFKDRRYLDDEASYFSAAAGSNKTSWIEGASRQGYSYEIGADSFTTERTVKKYERNARSVYARVTSDFQSINGVPVKQSTSYGLNSDDRESREVEIAKGELICPRLPHRKSEGICPAKDSDPSA</sequence>
<accession>A0AAV9V277</accession>
<dbReference type="Pfam" id="PF12222">
    <property type="entry name" value="PNGaseA"/>
    <property type="match status" value="1"/>
</dbReference>
<dbReference type="InterPro" id="IPR056948">
    <property type="entry name" value="PNGaseA_N"/>
</dbReference>
<protein>
    <recommendedName>
        <fullName evidence="1">Peptide N-acetyl-beta-D-glucosaminyl asparaginase amidase A N-terminal domain-containing protein</fullName>
    </recommendedName>
</protein>
<dbReference type="EMBL" id="JAVHNS010000005">
    <property type="protein sequence ID" value="KAK6353977.1"/>
    <property type="molecule type" value="Genomic_DNA"/>
</dbReference>
<dbReference type="PANTHER" id="PTHR31104">
    <property type="entry name" value="PEPTIDE-N4-(N-ACETYL-BETA-GLUCOSAMINYL)ASPARAGINE AMIDASE A PROTEIN"/>
    <property type="match status" value="1"/>
</dbReference>
<comment type="caution">
    <text evidence="2">The sequence shown here is derived from an EMBL/GenBank/DDBJ whole genome shotgun (WGS) entry which is preliminary data.</text>
</comment>
<gene>
    <name evidence="2" type="ORF">TWF730_008397</name>
</gene>
<name>A0AAV9V277_9PEZI</name>
<evidence type="ECO:0000313" key="3">
    <source>
        <dbReference type="Proteomes" id="UP001373714"/>
    </source>
</evidence>
<feature type="domain" description="Peptide N-acetyl-beta-D-glucosaminyl asparaginase amidase A N-terminal" evidence="1">
    <location>
        <begin position="75"/>
        <end position="386"/>
    </location>
</feature>
<evidence type="ECO:0000259" key="1">
    <source>
        <dbReference type="Pfam" id="PF12222"/>
    </source>
</evidence>
<organism evidence="2 3">
    <name type="scientific">Orbilia blumenaviensis</name>
    <dbReference type="NCBI Taxonomy" id="1796055"/>
    <lineage>
        <taxon>Eukaryota</taxon>
        <taxon>Fungi</taxon>
        <taxon>Dikarya</taxon>
        <taxon>Ascomycota</taxon>
        <taxon>Pezizomycotina</taxon>
        <taxon>Orbiliomycetes</taxon>
        <taxon>Orbiliales</taxon>
        <taxon>Orbiliaceae</taxon>
        <taxon>Orbilia</taxon>
    </lineage>
</organism>